<sequence length="258" mass="30101">MTKVRGFTEYLMKKPYLFVIAFVFLFSPSLLSQEVTLGNWTPAAPSPFKIPDKYKKLLKDYRTQWVRLTGLQYSGLHWNLGIVIYINQEYKVFVNNYIGYLKVSQGLDEECEEEEEEETVGEDDMQDLDEELSSDDEELFALDDDEDTEEILDCSFPYQKYQVGTIILKENYLLKKGIPKEPVSITLMIKRQSGYDEQGGNWQYLQFDSRGEILVEGSKQKKAIQQQCANCHMNIHDRDFIFSTFYQPIRNSNLSPPK</sequence>
<dbReference type="CDD" id="cd20716">
    <property type="entry name" value="cyt_P460_fam"/>
    <property type="match status" value="1"/>
</dbReference>
<feature type="domain" description="Cytochrome P460" evidence="1">
    <location>
        <begin position="160"/>
        <end position="243"/>
    </location>
</feature>
<dbReference type="Proteomes" id="UP000218113">
    <property type="component" value="Unassembled WGS sequence"/>
</dbReference>
<dbReference type="InterPro" id="IPR032033">
    <property type="entry name" value="Cytochrome_P460"/>
</dbReference>
<evidence type="ECO:0000313" key="3">
    <source>
        <dbReference type="Proteomes" id="UP000218113"/>
    </source>
</evidence>
<reference evidence="3" key="1">
    <citation type="submission" date="2017-08" db="EMBL/GenBank/DDBJ databases">
        <title>A dynamic microbial community with high functional redundancy inhabits the cold, oxic subseafloor aquifer.</title>
        <authorList>
            <person name="Tully B.J."/>
            <person name="Wheat C.G."/>
            <person name="Glazer B.T."/>
            <person name="Huber J.A."/>
        </authorList>
    </citation>
    <scope>NUCLEOTIDE SEQUENCE [LARGE SCALE GENOMIC DNA]</scope>
</reference>
<dbReference type="EMBL" id="NVSR01000032">
    <property type="protein sequence ID" value="PCI28509.1"/>
    <property type="molecule type" value="Genomic_DNA"/>
</dbReference>
<proteinExistence type="predicted"/>
<accession>A0A2A4T5G2</accession>
<dbReference type="InterPro" id="IPR038142">
    <property type="entry name" value="Cytochrome_P460_sp"/>
</dbReference>
<comment type="caution">
    <text evidence="2">The sequence shown here is derived from an EMBL/GenBank/DDBJ whole genome shotgun (WGS) entry which is preliminary data.</text>
</comment>
<name>A0A2A4T5G2_9DELT</name>
<evidence type="ECO:0000313" key="2">
    <source>
        <dbReference type="EMBL" id="PCI28509.1"/>
    </source>
</evidence>
<dbReference type="Pfam" id="PF16694">
    <property type="entry name" value="Cytochrome_P460"/>
    <property type="match status" value="1"/>
</dbReference>
<dbReference type="AlphaFoldDB" id="A0A2A4T5G2"/>
<gene>
    <name evidence="2" type="ORF">COB67_06185</name>
</gene>
<organism evidence="2 3">
    <name type="scientific">SAR324 cluster bacterium</name>
    <dbReference type="NCBI Taxonomy" id="2024889"/>
    <lineage>
        <taxon>Bacteria</taxon>
        <taxon>Deltaproteobacteria</taxon>
        <taxon>SAR324 cluster</taxon>
    </lineage>
</organism>
<evidence type="ECO:0000259" key="1">
    <source>
        <dbReference type="Pfam" id="PF16694"/>
    </source>
</evidence>
<dbReference type="Gene3D" id="3.50.70.20">
    <property type="entry name" value="Cytochrome P460"/>
    <property type="match status" value="1"/>
</dbReference>
<protein>
    <recommendedName>
        <fullName evidence="1">Cytochrome P460 domain-containing protein</fullName>
    </recommendedName>
</protein>